<evidence type="ECO:0000256" key="1">
    <source>
        <dbReference type="SAM" id="MobiDB-lite"/>
    </source>
</evidence>
<organism evidence="2 3">
    <name type="scientific">Labeo rohita</name>
    <name type="common">Indian major carp</name>
    <name type="synonym">Cyprinus rohita</name>
    <dbReference type="NCBI Taxonomy" id="84645"/>
    <lineage>
        <taxon>Eukaryota</taxon>
        <taxon>Metazoa</taxon>
        <taxon>Chordata</taxon>
        <taxon>Craniata</taxon>
        <taxon>Vertebrata</taxon>
        <taxon>Euteleostomi</taxon>
        <taxon>Actinopterygii</taxon>
        <taxon>Neopterygii</taxon>
        <taxon>Teleostei</taxon>
        <taxon>Ostariophysi</taxon>
        <taxon>Cypriniformes</taxon>
        <taxon>Cyprinidae</taxon>
        <taxon>Labeoninae</taxon>
        <taxon>Labeonini</taxon>
        <taxon>Labeo</taxon>
    </lineage>
</organism>
<feature type="compositionally biased region" description="Acidic residues" evidence="1">
    <location>
        <begin position="43"/>
        <end position="57"/>
    </location>
</feature>
<name>A0A498NLD6_LABRO</name>
<evidence type="ECO:0000313" key="3">
    <source>
        <dbReference type="Proteomes" id="UP000290572"/>
    </source>
</evidence>
<sequence length="164" mass="18431">MSFTDSTVSRIAHIAQRKGKMDTKAFYGKGKSKAVIPIHPEESEVEDSEDDDVEDPDYVSGHAGCIIDDTESKDMQMLEQGDRDRTSSHRRQEQEEGDANDESEVKRKQAAAFVLTSREKHCLSQRAVSDIISGVQQYQTALLNCLRSRITGAIQRKSRESRVN</sequence>
<accession>A0A498NLD6</accession>
<dbReference type="AlphaFoldDB" id="A0A498NLD6"/>
<dbReference type="Proteomes" id="UP000290572">
    <property type="component" value="Unassembled WGS sequence"/>
</dbReference>
<comment type="caution">
    <text evidence="2">The sequence shown here is derived from an EMBL/GenBank/DDBJ whole genome shotgun (WGS) entry which is preliminary data.</text>
</comment>
<gene>
    <name evidence="2" type="ORF">ROHU_036094</name>
</gene>
<keyword evidence="3" id="KW-1185">Reference proteome</keyword>
<reference evidence="2 3" key="1">
    <citation type="submission" date="2018-03" db="EMBL/GenBank/DDBJ databases">
        <title>Draft genome sequence of Rohu Carp (Labeo rohita).</title>
        <authorList>
            <person name="Das P."/>
            <person name="Kushwaha B."/>
            <person name="Joshi C.G."/>
            <person name="Kumar D."/>
            <person name="Nagpure N.S."/>
            <person name="Sahoo L."/>
            <person name="Das S.P."/>
            <person name="Bit A."/>
            <person name="Patnaik S."/>
            <person name="Meher P.K."/>
            <person name="Jayasankar P."/>
            <person name="Koringa P.G."/>
            <person name="Patel N.V."/>
            <person name="Hinsu A.T."/>
            <person name="Kumar R."/>
            <person name="Pandey M."/>
            <person name="Agarwal S."/>
            <person name="Srivastava S."/>
            <person name="Singh M."/>
            <person name="Iquebal M.A."/>
            <person name="Jaiswal S."/>
            <person name="Angadi U.B."/>
            <person name="Kumar N."/>
            <person name="Raza M."/>
            <person name="Shah T.M."/>
            <person name="Rai A."/>
            <person name="Jena J.K."/>
        </authorList>
    </citation>
    <scope>NUCLEOTIDE SEQUENCE [LARGE SCALE GENOMIC DNA]</scope>
    <source>
        <strain evidence="2">DASCIFA01</strain>
        <tissue evidence="2">Testis</tissue>
    </source>
</reference>
<proteinExistence type="predicted"/>
<feature type="compositionally biased region" description="Basic and acidic residues" evidence="1">
    <location>
        <begin position="70"/>
        <end position="94"/>
    </location>
</feature>
<evidence type="ECO:0000313" key="2">
    <source>
        <dbReference type="EMBL" id="RXN32675.1"/>
    </source>
</evidence>
<feature type="region of interest" description="Disordered" evidence="1">
    <location>
        <begin position="16"/>
        <end position="106"/>
    </location>
</feature>
<dbReference type="EMBL" id="QBIY01011357">
    <property type="protein sequence ID" value="RXN32675.1"/>
    <property type="molecule type" value="Genomic_DNA"/>
</dbReference>
<protein>
    <submittedName>
        <fullName evidence="2">Uncharacterized protein</fullName>
    </submittedName>
</protein>